<evidence type="ECO:0000256" key="1">
    <source>
        <dbReference type="SAM" id="Phobius"/>
    </source>
</evidence>
<keyword evidence="1" id="KW-0812">Transmembrane</keyword>
<dbReference type="Proteomes" id="UP000217257">
    <property type="component" value="Chromosome"/>
</dbReference>
<feature type="transmembrane region" description="Helical" evidence="1">
    <location>
        <begin position="12"/>
        <end position="38"/>
    </location>
</feature>
<organism evidence="2 3">
    <name type="scientific">Cystobacter fuscus</name>
    <dbReference type="NCBI Taxonomy" id="43"/>
    <lineage>
        <taxon>Bacteria</taxon>
        <taxon>Pseudomonadati</taxon>
        <taxon>Myxococcota</taxon>
        <taxon>Myxococcia</taxon>
        <taxon>Myxococcales</taxon>
        <taxon>Cystobacterineae</taxon>
        <taxon>Archangiaceae</taxon>
        <taxon>Cystobacter</taxon>
    </lineage>
</organism>
<dbReference type="AlphaFoldDB" id="A0A250J890"/>
<evidence type="ECO:0000313" key="3">
    <source>
        <dbReference type="Proteomes" id="UP000217257"/>
    </source>
</evidence>
<evidence type="ECO:0000313" key="2">
    <source>
        <dbReference type="EMBL" id="ATB39760.1"/>
    </source>
</evidence>
<name>A0A250J890_9BACT</name>
<dbReference type="EMBL" id="CP022098">
    <property type="protein sequence ID" value="ATB39760.1"/>
    <property type="molecule type" value="Genomic_DNA"/>
</dbReference>
<dbReference type="KEGG" id="cfus:CYFUS_005208"/>
<accession>A0A250J890</accession>
<evidence type="ECO:0008006" key="4">
    <source>
        <dbReference type="Google" id="ProtNLM"/>
    </source>
</evidence>
<protein>
    <recommendedName>
        <fullName evidence="4">Prepilin-type N-terminal cleavage/methylation domain-containing protein</fullName>
    </recommendedName>
</protein>
<reference evidence="2 3" key="1">
    <citation type="submission" date="2017-06" db="EMBL/GenBank/DDBJ databases">
        <title>Sequencing and comparative analysis of myxobacterial genomes.</title>
        <authorList>
            <person name="Rupp O."/>
            <person name="Goesmann A."/>
            <person name="Sogaard-Andersen L."/>
        </authorList>
    </citation>
    <scope>NUCLEOTIDE SEQUENCE [LARGE SCALE GENOMIC DNA]</scope>
    <source>
        <strain evidence="2 3">DSM 52655</strain>
    </source>
</reference>
<keyword evidence="1" id="KW-0472">Membrane</keyword>
<dbReference type="RefSeq" id="WP_095987743.1">
    <property type="nucleotide sequence ID" value="NZ_CP022098.1"/>
</dbReference>
<proteinExistence type="predicted"/>
<sequence>MRRPSRRRRGITLLETLMTAAVLILGIGVVASTVVSIVRLNRRNLAQAQAYTIAEWWLERVTRMGCKAGELEPCKEIKDLDDDPPITLYWNASGIPSETPPVAGANSEVARPYRVTIDVDPPFEGNEKGSPAVDREVIKDMPLKNTLNVRVTVSWQDELSRDDYHAVALQTRVGP</sequence>
<keyword evidence="1" id="KW-1133">Transmembrane helix</keyword>
<gene>
    <name evidence="2" type="ORF">CYFUS_005208</name>
</gene>